<dbReference type="SMART" id="SM00331">
    <property type="entry name" value="PP2C_SIG"/>
    <property type="match status" value="1"/>
</dbReference>
<reference evidence="4" key="1">
    <citation type="journal article" date="2019" name="Int. J. Syst. Evol. Microbiol.">
        <title>The Global Catalogue of Microorganisms (GCM) 10K type strain sequencing project: providing services to taxonomists for standard genome sequencing and annotation.</title>
        <authorList>
            <consortium name="The Broad Institute Genomics Platform"/>
            <consortium name="The Broad Institute Genome Sequencing Center for Infectious Disease"/>
            <person name="Wu L."/>
            <person name="Ma J."/>
        </authorList>
    </citation>
    <scope>NUCLEOTIDE SEQUENCE [LARGE SCALE GENOMIC DNA]</scope>
    <source>
        <strain evidence="4">JCM 3369</strain>
    </source>
</reference>
<dbReference type="EMBL" id="JBHSXS010000012">
    <property type="protein sequence ID" value="MFC6882341.1"/>
    <property type="molecule type" value="Genomic_DNA"/>
</dbReference>
<dbReference type="Proteomes" id="UP001596380">
    <property type="component" value="Unassembled WGS sequence"/>
</dbReference>
<evidence type="ECO:0000256" key="1">
    <source>
        <dbReference type="ARBA" id="ARBA00022801"/>
    </source>
</evidence>
<keyword evidence="1 3" id="KW-0378">Hydrolase</keyword>
<dbReference type="RefSeq" id="WP_206681256.1">
    <property type="nucleotide sequence ID" value="NZ_JBHSXS010000012.1"/>
</dbReference>
<dbReference type="GO" id="GO:0004722">
    <property type="term" value="F:protein serine/threonine phosphatase activity"/>
    <property type="evidence" value="ECO:0007669"/>
    <property type="project" value="UniProtKB-EC"/>
</dbReference>
<dbReference type="SUPFAM" id="SSF81606">
    <property type="entry name" value="PP2C-like"/>
    <property type="match status" value="1"/>
</dbReference>
<dbReference type="InterPro" id="IPR001932">
    <property type="entry name" value="PPM-type_phosphatase-like_dom"/>
</dbReference>
<dbReference type="Gene3D" id="3.60.40.10">
    <property type="entry name" value="PPM-type phosphatase domain"/>
    <property type="match status" value="1"/>
</dbReference>
<comment type="caution">
    <text evidence="3">The sequence shown here is derived from an EMBL/GenBank/DDBJ whole genome shotgun (WGS) entry which is preliminary data.</text>
</comment>
<feature type="domain" description="PPM-type phosphatase" evidence="2">
    <location>
        <begin position="171"/>
        <end position="386"/>
    </location>
</feature>
<organism evidence="3 4">
    <name type="scientific">Actinomadura yumaensis</name>
    <dbReference type="NCBI Taxonomy" id="111807"/>
    <lineage>
        <taxon>Bacteria</taxon>
        <taxon>Bacillati</taxon>
        <taxon>Actinomycetota</taxon>
        <taxon>Actinomycetes</taxon>
        <taxon>Streptosporangiales</taxon>
        <taxon>Thermomonosporaceae</taxon>
        <taxon>Actinomadura</taxon>
    </lineage>
</organism>
<dbReference type="PANTHER" id="PTHR43156:SF2">
    <property type="entry name" value="STAGE II SPORULATION PROTEIN E"/>
    <property type="match status" value="1"/>
</dbReference>
<sequence length="387" mass="41466">MAKPHLRSGEVERALRAAPAHALPEALAGAVTARFPQVTGARLYLVDYRLASLLPAESPSEHEPIAVPGTPAGRAFASLRPVPDPAGSRARRVFVPVAARGDRMGVLALDVDAPCSREDFAELADIGEIAGGALKVAWALTDRYERVRRDRRLTLAAELQWQLLPGQTCAGERFDLAGHLEPAYSVAGDNFDWTAERDHLTLSVTNGAGEGIRAALLTSLTVGALRNARRGGADLAEQASLAADIVHARYGGEWFTETLLMRVDLASGEATVVDAGSPRVLRMRGTRVARVELEQQMPLGMFADTEYRAQRLRLESGDRLVIVSDGVYSAPHPGGGDFGTHRLEQAVRGTRLQDASGVPLAIIGELMSTHEGAELADDAVVVCVDWH</sequence>
<dbReference type="PANTHER" id="PTHR43156">
    <property type="entry name" value="STAGE II SPORULATION PROTEIN E-RELATED"/>
    <property type="match status" value="1"/>
</dbReference>
<proteinExistence type="predicted"/>
<name>A0ABW2CN49_9ACTN</name>
<dbReference type="EC" id="3.1.3.16" evidence="3"/>
<dbReference type="InterPro" id="IPR036457">
    <property type="entry name" value="PPM-type-like_dom_sf"/>
</dbReference>
<keyword evidence="4" id="KW-1185">Reference proteome</keyword>
<evidence type="ECO:0000313" key="4">
    <source>
        <dbReference type="Proteomes" id="UP001596380"/>
    </source>
</evidence>
<evidence type="ECO:0000313" key="3">
    <source>
        <dbReference type="EMBL" id="MFC6882341.1"/>
    </source>
</evidence>
<gene>
    <name evidence="3" type="ORF">ACFQKB_21480</name>
</gene>
<accession>A0ABW2CN49</accession>
<protein>
    <submittedName>
        <fullName evidence="3">PP2C family protein-serine/threonine phosphatase</fullName>
        <ecNumber evidence="3">3.1.3.16</ecNumber>
    </submittedName>
</protein>
<evidence type="ECO:0000259" key="2">
    <source>
        <dbReference type="SMART" id="SM00331"/>
    </source>
</evidence>
<dbReference type="InterPro" id="IPR052016">
    <property type="entry name" value="Bact_Sigma-Reg"/>
</dbReference>
<dbReference type="Pfam" id="PF07228">
    <property type="entry name" value="SpoIIE"/>
    <property type="match status" value="1"/>
</dbReference>